<dbReference type="Pfam" id="PF25788">
    <property type="entry name" value="Ig_Rha78A_N"/>
    <property type="match status" value="1"/>
</dbReference>
<keyword evidence="9" id="KW-1185">Reference proteome</keyword>
<evidence type="ECO:0000256" key="1">
    <source>
        <dbReference type="ARBA" id="ARBA00001445"/>
    </source>
</evidence>
<dbReference type="Pfam" id="PF17390">
    <property type="entry name" value="Bac_rhamnosid_C"/>
    <property type="match status" value="1"/>
</dbReference>
<proteinExistence type="predicted"/>
<dbReference type="Gene3D" id="1.50.10.10">
    <property type="match status" value="1"/>
</dbReference>
<organism evidence="8 9">
    <name type="scientific">Orenia metallireducens</name>
    <dbReference type="NCBI Taxonomy" id="1413210"/>
    <lineage>
        <taxon>Bacteria</taxon>
        <taxon>Bacillati</taxon>
        <taxon>Bacillota</taxon>
        <taxon>Clostridia</taxon>
        <taxon>Halanaerobiales</taxon>
        <taxon>Halobacteroidaceae</taxon>
        <taxon>Orenia</taxon>
    </lineage>
</organism>
<evidence type="ECO:0000259" key="7">
    <source>
        <dbReference type="Pfam" id="PF17390"/>
    </source>
</evidence>
<dbReference type="InterPro" id="IPR013737">
    <property type="entry name" value="Bac_rhamnosid_N"/>
</dbReference>
<name>A0A285HHX3_9FIRM</name>
<comment type="catalytic activity">
    <reaction evidence="1">
        <text>Hydrolysis of terminal non-reducing alpha-L-rhamnose residues in alpha-L-rhamnosides.</text>
        <dbReference type="EC" id="3.2.1.40"/>
    </reaction>
</comment>
<reference evidence="9" key="1">
    <citation type="submission" date="2017-09" db="EMBL/GenBank/DDBJ databases">
        <authorList>
            <person name="Varghese N."/>
            <person name="Submissions S."/>
        </authorList>
    </citation>
    <scope>NUCLEOTIDE SEQUENCE [LARGE SCALE GENOMIC DNA]</scope>
    <source>
        <strain evidence="9">MSL47</strain>
    </source>
</reference>
<dbReference type="InterPro" id="IPR013783">
    <property type="entry name" value="Ig-like_fold"/>
</dbReference>
<feature type="domain" description="Alpha-L-rhamnosidase six-hairpin glycosidase" evidence="6">
    <location>
        <begin position="417"/>
        <end position="763"/>
    </location>
</feature>
<evidence type="ECO:0000313" key="9">
    <source>
        <dbReference type="Proteomes" id="UP000219573"/>
    </source>
</evidence>
<dbReference type="PANTHER" id="PTHR33307">
    <property type="entry name" value="ALPHA-RHAMNOSIDASE (EUROFUNG)"/>
    <property type="match status" value="1"/>
</dbReference>
<dbReference type="EMBL" id="OBDZ01000019">
    <property type="protein sequence ID" value="SNY35315.1"/>
    <property type="molecule type" value="Genomic_DNA"/>
</dbReference>
<dbReference type="GO" id="GO:0030596">
    <property type="term" value="F:alpha-L-rhamnosidase activity"/>
    <property type="evidence" value="ECO:0007669"/>
    <property type="project" value="UniProtKB-EC"/>
</dbReference>
<dbReference type="InterPro" id="IPR008902">
    <property type="entry name" value="Rhamnosid_concanavalin"/>
</dbReference>
<evidence type="ECO:0000259" key="5">
    <source>
        <dbReference type="Pfam" id="PF08531"/>
    </source>
</evidence>
<dbReference type="OrthoDB" id="9761045at2"/>
<keyword evidence="3" id="KW-0378">Hydrolase</keyword>
<dbReference type="InterPro" id="IPR035398">
    <property type="entry name" value="Bac_rhamnosid_C"/>
</dbReference>
<accession>A0A285HHX3</accession>
<dbReference type="GO" id="GO:0005975">
    <property type="term" value="P:carbohydrate metabolic process"/>
    <property type="evidence" value="ECO:0007669"/>
    <property type="project" value="InterPro"/>
</dbReference>
<dbReference type="AlphaFoldDB" id="A0A285HHX3"/>
<dbReference type="InterPro" id="IPR012341">
    <property type="entry name" value="6hp_glycosidase-like_sf"/>
</dbReference>
<feature type="domain" description="Alpha-L-rhamnosidase C-terminal" evidence="7">
    <location>
        <begin position="765"/>
        <end position="833"/>
    </location>
</feature>
<evidence type="ECO:0000256" key="3">
    <source>
        <dbReference type="ARBA" id="ARBA00022801"/>
    </source>
</evidence>
<dbReference type="InterPro" id="IPR008928">
    <property type="entry name" value="6-hairpin_glycosidase_sf"/>
</dbReference>
<dbReference type="Proteomes" id="UP000219573">
    <property type="component" value="Unassembled WGS sequence"/>
</dbReference>
<dbReference type="Pfam" id="PF08531">
    <property type="entry name" value="Bac_rhamnosid_N"/>
    <property type="match status" value="1"/>
</dbReference>
<dbReference type="Gene3D" id="2.60.120.260">
    <property type="entry name" value="Galactose-binding domain-like"/>
    <property type="match status" value="2"/>
</dbReference>
<protein>
    <recommendedName>
        <fullName evidence="2">alpha-L-rhamnosidase</fullName>
        <ecNumber evidence="2">3.2.1.40</ecNumber>
    </recommendedName>
</protein>
<dbReference type="InterPro" id="IPR016007">
    <property type="entry name" value="Alpha_rhamnosid"/>
</dbReference>
<dbReference type="Gene3D" id="2.60.40.10">
    <property type="entry name" value="Immunoglobulins"/>
    <property type="match status" value="1"/>
</dbReference>
<dbReference type="Gene3D" id="2.60.420.10">
    <property type="entry name" value="Maltose phosphorylase, domain 3"/>
    <property type="match status" value="1"/>
</dbReference>
<dbReference type="EC" id="3.2.1.40" evidence="2"/>
<dbReference type="InterPro" id="IPR035396">
    <property type="entry name" value="Bac_rhamnosid6H"/>
</dbReference>
<dbReference type="PIRSF" id="PIRSF010631">
    <property type="entry name" value="A-rhamnsds"/>
    <property type="match status" value="1"/>
</dbReference>
<gene>
    <name evidence="8" type="ORF">SAMN06265827_11966</name>
</gene>
<dbReference type="SUPFAM" id="SSF48208">
    <property type="entry name" value="Six-hairpin glycosidases"/>
    <property type="match status" value="1"/>
</dbReference>
<evidence type="ECO:0000259" key="6">
    <source>
        <dbReference type="Pfam" id="PF17389"/>
    </source>
</evidence>
<evidence type="ECO:0000313" key="8">
    <source>
        <dbReference type="EMBL" id="SNY35315.1"/>
    </source>
</evidence>
<dbReference type="Pfam" id="PF05592">
    <property type="entry name" value="Bac_rhamnosid"/>
    <property type="match status" value="1"/>
</dbReference>
<dbReference type="PANTHER" id="PTHR33307:SF6">
    <property type="entry name" value="ALPHA-RHAMNOSIDASE (EUROFUNG)-RELATED"/>
    <property type="match status" value="1"/>
</dbReference>
<feature type="domain" description="Bacterial alpha-L-rhamnosidase N-terminal" evidence="5">
    <location>
        <begin position="134"/>
        <end position="261"/>
    </location>
</feature>
<evidence type="ECO:0000259" key="4">
    <source>
        <dbReference type="Pfam" id="PF05592"/>
    </source>
</evidence>
<feature type="domain" description="Alpha-L-rhamnosidase concanavalin-like" evidence="4">
    <location>
        <begin position="314"/>
        <end position="412"/>
    </location>
</feature>
<dbReference type="RefSeq" id="WP_097018520.1">
    <property type="nucleotide sequence ID" value="NZ_OBDZ01000019.1"/>
</dbReference>
<sequence length="928" mass="106471">MKVVNTKINGFDNPIGFELKEIICSWIVEDTYSSKQEYAKIEVSLDESFSDVLYIKEGKDLSSIGELLEVELQPRTRYYYRVEVAGDQGDSAVSKTDFFETGKMYEAWQAEWIGTKKEDDFHPIFTYNFSTKGKVKKARIYICGLGLYEAYLNGEKIGDEYLAPFLSDYKTELQYQTYPITNQVQEENKIEVYVGKGWFMGKFGLNSAKNIFGSKMAVIAEIHLEYEDGSTELITTDENWSYCGSDIEDSNIYDGEIYNRCLWDDRDNSLKPVEIIRPDREDSNTYNMVKEHLVDRFSLPVIVKEEIIVKEVITTPKGETVLDMGQNFAGFIEFKSELPKGSKVVLDFGEVLQEGNFYNENYRDAKSQFIYISNGEEEVVRPHFTYFGFRYVRVTGWVGELDPSDFTGKVVYSDLNRTGFIETSDEKINQLYSNCLWGQKSNFIDMPTDCPQRSERLGWTGDAQVFAPTASYNMDTRAFYRKFLRDLRHEQKRMDGGVPNYIPNTGDLGGTSSAWGDAATFIPNTLFNYYGNIEEMKTYYPMMKDWVDYVTEEAEKSGNKYLYSTGSHFGDWLALDGVTSQSFKGGTEDYYIASVYYYRSAEILSEMAARLGKSEEAEEYMVLSEHIKEAILAEYFTPTGRLAIDTQTAYIIALKFGVYKDKARVIEQFRNRLQKDCYRIKCGFVGAPLLCTVLSENGMEDLAYDFLFQEEFPSWLYCVNLGATTIWERWNSILEDGTISGTGMNSLNHYAYGSVMEFIYAHVAGIRAAEPGFRKAVIEPKPNMKFKYVKCQYDSVSGTYVSNWEIKEDGKVHVHVEVPFNAEATLILPRCEDPAKHLGSGSYDFEYMPTSDYRLIYHKETRLEQLKEDEEAMEILAEKLPAAVGLIKSGNPEMGSKKLEDLYQMGYMGFKPEDIKATIDELCKLKRW</sequence>
<evidence type="ECO:0000256" key="2">
    <source>
        <dbReference type="ARBA" id="ARBA00012652"/>
    </source>
</evidence>
<dbReference type="Pfam" id="PF17389">
    <property type="entry name" value="Bac_rhamnosid6H"/>
    <property type="match status" value="1"/>
</dbReference>